<keyword evidence="4" id="KW-0175">Coiled coil</keyword>
<dbReference type="GeneID" id="136816741"/>
<feature type="coiled-coil region" evidence="4">
    <location>
        <begin position="69"/>
        <end position="103"/>
    </location>
</feature>
<dbReference type="GO" id="GO:0043161">
    <property type="term" value="P:proteasome-mediated ubiquitin-dependent protein catabolic process"/>
    <property type="evidence" value="ECO:0007669"/>
    <property type="project" value="TreeGrafter"/>
</dbReference>
<protein>
    <recommendedName>
        <fullName evidence="2">26S proteasome non-ATPase regulatory subunit 6</fullName>
    </recommendedName>
</protein>
<feature type="domain" description="PCI" evidence="5">
    <location>
        <begin position="195"/>
        <end position="363"/>
    </location>
</feature>
<evidence type="ECO:0000259" key="5">
    <source>
        <dbReference type="PROSITE" id="PS50250"/>
    </source>
</evidence>
<dbReference type="InterPro" id="IPR019585">
    <property type="entry name" value="Rpn7/CSN1"/>
</dbReference>
<organism evidence="6 7">
    <name type="scientific">Clytia hemisphaerica</name>
    <dbReference type="NCBI Taxonomy" id="252671"/>
    <lineage>
        <taxon>Eukaryota</taxon>
        <taxon>Metazoa</taxon>
        <taxon>Cnidaria</taxon>
        <taxon>Hydrozoa</taxon>
        <taxon>Hydroidolina</taxon>
        <taxon>Leptothecata</taxon>
        <taxon>Obeliida</taxon>
        <taxon>Clytiidae</taxon>
        <taxon>Clytia</taxon>
    </lineage>
</organism>
<dbReference type="InterPro" id="IPR000717">
    <property type="entry name" value="PCI_dom"/>
</dbReference>
<dbReference type="Gene3D" id="1.25.40.570">
    <property type="match status" value="1"/>
</dbReference>
<dbReference type="GO" id="GO:0005838">
    <property type="term" value="C:proteasome regulatory particle"/>
    <property type="evidence" value="ECO:0007669"/>
    <property type="project" value="TreeGrafter"/>
</dbReference>
<evidence type="ECO:0000256" key="2">
    <source>
        <dbReference type="ARBA" id="ARBA00014932"/>
    </source>
</evidence>
<dbReference type="Pfam" id="PF21154">
    <property type="entry name" value="RPN7_PSMD6_C"/>
    <property type="match status" value="1"/>
</dbReference>
<sequence>MPIEDYAEEGLKKIPNLELAQALFTLQTKHTSEEEKSEAKTLLEKEITDNNMTSFYEEVCKQLNWKIDQSRLTTMKSENEKKLKELEDKIKDAEENLGEIEIRDAHLDKAEFYVTIGDKDNSLTSLRKAYEKTTTLGHKLDNIFLQIRVGFFFLDNDLITRNIEKAASLIEEGGDWDRRNRLKVYKGYYALTSRDFKGAATNFLESISTFTSYELMNYSKLVEYTILVSIISLKRAELGEKVVKGSEILECLHTLPKLRQYLQSLYDCQYKDFFLALADIERSLHCDRLFARHTTYYVREMRIMAYAQLLESYRSLTLEYMANAFGVSVEFIDRELSRFIAAGRLNCKIDKVGGIVETNRPDSKNYQYQAVIKQGDTLLNRIQKLSRVINL</sequence>
<dbReference type="InterPro" id="IPR045135">
    <property type="entry name" value="Rpn7_N"/>
</dbReference>
<reference evidence="6" key="1">
    <citation type="submission" date="2021-01" db="UniProtKB">
        <authorList>
            <consortium name="EnsemblMetazoa"/>
        </authorList>
    </citation>
    <scope>IDENTIFICATION</scope>
</reference>
<dbReference type="Pfam" id="PF10602">
    <property type="entry name" value="RPN7"/>
    <property type="match status" value="1"/>
</dbReference>
<evidence type="ECO:0000256" key="4">
    <source>
        <dbReference type="SAM" id="Coils"/>
    </source>
</evidence>
<dbReference type="OrthoDB" id="1452at2759"/>
<evidence type="ECO:0000313" key="7">
    <source>
        <dbReference type="Proteomes" id="UP000594262"/>
    </source>
</evidence>
<dbReference type="PANTHER" id="PTHR14145:SF1">
    <property type="entry name" value="26S PROTEASOME NON-ATPASE REGULATORY SUBUNIT 6"/>
    <property type="match status" value="1"/>
</dbReference>
<dbReference type="PROSITE" id="PS50250">
    <property type="entry name" value="PCI"/>
    <property type="match status" value="1"/>
</dbReference>
<dbReference type="RefSeq" id="XP_066929160.1">
    <property type="nucleotide sequence ID" value="XM_067073059.1"/>
</dbReference>
<accession>A0A7M5WSW0</accession>
<dbReference type="SMART" id="SM00088">
    <property type="entry name" value="PINT"/>
    <property type="match status" value="1"/>
</dbReference>
<dbReference type="SUPFAM" id="SSF48452">
    <property type="entry name" value="TPR-like"/>
    <property type="match status" value="1"/>
</dbReference>
<comment type="similarity">
    <text evidence="1">Belongs to the proteasome subunit S10 family.</text>
</comment>
<dbReference type="InterPro" id="IPR049549">
    <property type="entry name" value="RPN7_PSMD6_C"/>
</dbReference>
<dbReference type="InterPro" id="IPR036390">
    <property type="entry name" value="WH_DNA-bd_sf"/>
</dbReference>
<evidence type="ECO:0000256" key="1">
    <source>
        <dbReference type="ARBA" id="ARBA00005717"/>
    </source>
</evidence>
<keyword evidence="3" id="KW-0647">Proteasome</keyword>
<dbReference type="Pfam" id="PF01399">
    <property type="entry name" value="PCI"/>
    <property type="match status" value="1"/>
</dbReference>
<evidence type="ECO:0000256" key="3">
    <source>
        <dbReference type="ARBA" id="ARBA00022942"/>
    </source>
</evidence>
<dbReference type="InterPro" id="IPR011990">
    <property type="entry name" value="TPR-like_helical_dom_sf"/>
</dbReference>
<dbReference type="AlphaFoldDB" id="A0A7M5WSW0"/>
<dbReference type="FunFam" id="1.25.40.570:FF:000005">
    <property type="entry name" value="26S proteasome regulatory subunit N7"/>
    <property type="match status" value="1"/>
</dbReference>
<dbReference type="EnsemblMetazoa" id="CLYHEMT011756.1">
    <property type="protein sequence ID" value="CLYHEMP011756.1"/>
    <property type="gene ID" value="CLYHEMG011756"/>
</dbReference>
<keyword evidence="7" id="KW-1185">Reference proteome</keyword>
<evidence type="ECO:0000313" key="6">
    <source>
        <dbReference type="EnsemblMetazoa" id="CLYHEMP011756.1"/>
    </source>
</evidence>
<proteinExistence type="inferred from homology"/>
<dbReference type="Proteomes" id="UP000594262">
    <property type="component" value="Unplaced"/>
</dbReference>
<name>A0A7M5WSW0_9CNID</name>
<dbReference type="SUPFAM" id="SSF46785">
    <property type="entry name" value="Winged helix' DNA-binding domain"/>
    <property type="match status" value="1"/>
</dbReference>
<dbReference type="PANTHER" id="PTHR14145">
    <property type="entry name" value="26S PROTESOME SUBUNIT 6"/>
    <property type="match status" value="1"/>
</dbReference>